<dbReference type="EMBL" id="BLXT01004716">
    <property type="protein sequence ID" value="GFO16747.1"/>
    <property type="molecule type" value="Genomic_DNA"/>
</dbReference>
<name>A0AAV4BBE9_9GAST</name>
<dbReference type="Proteomes" id="UP000735302">
    <property type="component" value="Unassembled WGS sequence"/>
</dbReference>
<sequence>MDRQRNTRNTFPPYSARPCSAAKRHGSSSAVADIGQLSAFGQNMRNRLLSFPAQATHGSDKATVSHTVRQEERLPRS</sequence>
<feature type="compositionally biased region" description="Basic and acidic residues" evidence="1">
    <location>
        <begin position="68"/>
        <end position="77"/>
    </location>
</feature>
<feature type="region of interest" description="Disordered" evidence="1">
    <location>
        <begin position="53"/>
        <end position="77"/>
    </location>
</feature>
<organism evidence="2 3">
    <name type="scientific">Plakobranchus ocellatus</name>
    <dbReference type="NCBI Taxonomy" id="259542"/>
    <lineage>
        <taxon>Eukaryota</taxon>
        <taxon>Metazoa</taxon>
        <taxon>Spiralia</taxon>
        <taxon>Lophotrochozoa</taxon>
        <taxon>Mollusca</taxon>
        <taxon>Gastropoda</taxon>
        <taxon>Heterobranchia</taxon>
        <taxon>Euthyneura</taxon>
        <taxon>Panpulmonata</taxon>
        <taxon>Sacoglossa</taxon>
        <taxon>Placobranchoidea</taxon>
        <taxon>Plakobranchidae</taxon>
        <taxon>Plakobranchus</taxon>
    </lineage>
</organism>
<gene>
    <name evidence="2" type="ORF">PoB_004325200</name>
</gene>
<comment type="caution">
    <text evidence="2">The sequence shown here is derived from an EMBL/GenBank/DDBJ whole genome shotgun (WGS) entry which is preliminary data.</text>
</comment>
<keyword evidence="3" id="KW-1185">Reference proteome</keyword>
<evidence type="ECO:0000256" key="1">
    <source>
        <dbReference type="SAM" id="MobiDB-lite"/>
    </source>
</evidence>
<feature type="region of interest" description="Disordered" evidence="1">
    <location>
        <begin position="1"/>
        <end position="28"/>
    </location>
</feature>
<accession>A0AAV4BBE9</accession>
<reference evidence="2 3" key="1">
    <citation type="journal article" date="2021" name="Elife">
        <title>Chloroplast acquisition without the gene transfer in kleptoplastic sea slugs, Plakobranchus ocellatus.</title>
        <authorList>
            <person name="Maeda T."/>
            <person name="Takahashi S."/>
            <person name="Yoshida T."/>
            <person name="Shimamura S."/>
            <person name="Takaki Y."/>
            <person name="Nagai Y."/>
            <person name="Toyoda A."/>
            <person name="Suzuki Y."/>
            <person name="Arimoto A."/>
            <person name="Ishii H."/>
            <person name="Satoh N."/>
            <person name="Nishiyama T."/>
            <person name="Hasebe M."/>
            <person name="Maruyama T."/>
            <person name="Minagawa J."/>
            <person name="Obokata J."/>
            <person name="Shigenobu S."/>
        </authorList>
    </citation>
    <scope>NUCLEOTIDE SEQUENCE [LARGE SCALE GENOMIC DNA]</scope>
</reference>
<dbReference type="AlphaFoldDB" id="A0AAV4BBE9"/>
<evidence type="ECO:0000313" key="2">
    <source>
        <dbReference type="EMBL" id="GFO16747.1"/>
    </source>
</evidence>
<protein>
    <submittedName>
        <fullName evidence="2">Uncharacterized protein</fullName>
    </submittedName>
</protein>
<proteinExistence type="predicted"/>
<evidence type="ECO:0000313" key="3">
    <source>
        <dbReference type="Proteomes" id="UP000735302"/>
    </source>
</evidence>